<keyword evidence="2 5" id="KW-0812">Transmembrane</keyword>
<evidence type="ECO:0000256" key="2">
    <source>
        <dbReference type="ARBA" id="ARBA00022692"/>
    </source>
</evidence>
<gene>
    <name evidence="6" type="ORF">FIBSPDRAFT_946998</name>
</gene>
<dbReference type="AlphaFoldDB" id="A0A166SEX4"/>
<dbReference type="InterPro" id="IPR001046">
    <property type="entry name" value="NRAMP_fam"/>
</dbReference>
<protein>
    <recommendedName>
        <fullName evidence="8">Amino acid permease/ SLC12A domain-containing protein</fullName>
    </recommendedName>
</protein>
<evidence type="ECO:0000256" key="3">
    <source>
        <dbReference type="ARBA" id="ARBA00022989"/>
    </source>
</evidence>
<dbReference type="GO" id="GO:0034755">
    <property type="term" value="P:iron ion transmembrane transport"/>
    <property type="evidence" value="ECO:0007669"/>
    <property type="project" value="TreeGrafter"/>
</dbReference>
<evidence type="ECO:0000256" key="1">
    <source>
        <dbReference type="ARBA" id="ARBA00004141"/>
    </source>
</evidence>
<dbReference type="GO" id="GO:0015086">
    <property type="term" value="F:cadmium ion transmembrane transporter activity"/>
    <property type="evidence" value="ECO:0007669"/>
    <property type="project" value="TreeGrafter"/>
</dbReference>
<keyword evidence="3 5" id="KW-1133">Transmembrane helix</keyword>
<dbReference type="PANTHER" id="PTHR11706:SF101">
    <property type="entry name" value="MANGANESE TRANSPORTER SMF1"/>
    <property type="match status" value="1"/>
</dbReference>
<evidence type="ECO:0000256" key="4">
    <source>
        <dbReference type="ARBA" id="ARBA00023136"/>
    </source>
</evidence>
<feature type="transmembrane region" description="Helical" evidence="5">
    <location>
        <begin position="134"/>
        <end position="155"/>
    </location>
</feature>
<dbReference type="Proteomes" id="UP000076532">
    <property type="component" value="Unassembled WGS sequence"/>
</dbReference>
<keyword evidence="7" id="KW-1185">Reference proteome</keyword>
<evidence type="ECO:0008006" key="8">
    <source>
        <dbReference type="Google" id="ProtNLM"/>
    </source>
</evidence>
<name>A0A166SEX4_9AGAM</name>
<feature type="transmembrane region" description="Helical" evidence="5">
    <location>
        <begin position="80"/>
        <end position="104"/>
    </location>
</feature>
<sequence length="252" mass="26551">MPHSLFLGSALATQNRLAASPSKVPSPDGPLSTAPSRVPLPRRIATFFRSIFKNPRRTRSAKTTPSGSCAHLWHGIVDMALSLLGFAVFINAMILVLAAALFYYGAEADATKMGPASLFDARTPTGEIVGKPPALLFTLALLAAGQSFSMIATIAGQSVSEGFLRWRVPPAMRRLVTRLIGLVPSLIIVAAGGRSGLNGLLVESRVICRRAAVRDAAAPIPHELHGDHVCARACVPVPDAPAPHVCSTYTAC</sequence>
<feature type="transmembrane region" description="Helical" evidence="5">
    <location>
        <begin position="175"/>
        <end position="193"/>
    </location>
</feature>
<dbReference type="STRING" id="436010.A0A166SEX4"/>
<dbReference type="OrthoDB" id="409173at2759"/>
<dbReference type="GO" id="GO:0005886">
    <property type="term" value="C:plasma membrane"/>
    <property type="evidence" value="ECO:0007669"/>
    <property type="project" value="TreeGrafter"/>
</dbReference>
<keyword evidence="4 5" id="KW-0472">Membrane</keyword>
<accession>A0A166SEX4</accession>
<dbReference type="Pfam" id="PF01566">
    <property type="entry name" value="Nramp"/>
    <property type="match status" value="1"/>
</dbReference>
<dbReference type="PANTHER" id="PTHR11706">
    <property type="entry name" value="SOLUTE CARRIER PROTEIN FAMILY 11 MEMBER"/>
    <property type="match status" value="1"/>
</dbReference>
<comment type="subcellular location">
    <subcellularLocation>
        <location evidence="1">Membrane</location>
        <topology evidence="1">Multi-pass membrane protein</topology>
    </subcellularLocation>
</comment>
<proteinExistence type="predicted"/>
<evidence type="ECO:0000313" key="7">
    <source>
        <dbReference type="Proteomes" id="UP000076532"/>
    </source>
</evidence>
<organism evidence="6 7">
    <name type="scientific">Athelia psychrophila</name>
    <dbReference type="NCBI Taxonomy" id="1759441"/>
    <lineage>
        <taxon>Eukaryota</taxon>
        <taxon>Fungi</taxon>
        <taxon>Dikarya</taxon>
        <taxon>Basidiomycota</taxon>
        <taxon>Agaricomycotina</taxon>
        <taxon>Agaricomycetes</taxon>
        <taxon>Agaricomycetidae</taxon>
        <taxon>Atheliales</taxon>
        <taxon>Atheliaceae</taxon>
        <taxon>Athelia</taxon>
    </lineage>
</organism>
<evidence type="ECO:0000256" key="5">
    <source>
        <dbReference type="SAM" id="Phobius"/>
    </source>
</evidence>
<dbReference type="GO" id="GO:0005384">
    <property type="term" value="F:manganese ion transmembrane transporter activity"/>
    <property type="evidence" value="ECO:0007669"/>
    <property type="project" value="TreeGrafter"/>
</dbReference>
<dbReference type="GO" id="GO:0030026">
    <property type="term" value="P:intracellular manganese ion homeostasis"/>
    <property type="evidence" value="ECO:0007669"/>
    <property type="project" value="TreeGrafter"/>
</dbReference>
<evidence type="ECO:0000313" key="6">
    <source>
        <dbReference type="EMBL" id="KZP29366.1"/>
    </source>
</evidence>
<dbReference type="EMBL" id="KV417499">
    <property type="protein sequence ID" value="KZP29366.1"/>
    <property type="molecule type" value="Genomic_DNA"/>
</dbReference>
<reference evidence="6 7" key="1">
    <citation type="journal article" date="2016" name="Mol. Biol. Evol.">
        <title>Comparative Genomics of Early-Diverging Mushroom-Forming Fungi Provides Insights into the Origins of Lignocellulose Decay Capabilities.</title>
        <authorList>
            <person name="Nagy L.G."/>
            <person name="Riley R."/>
            <person name="Tritt A."/>
            <person name="Adam C."/>
            <person name="Daum C."/>
            <person name="Floudas D."/>
            <person name="Sun H."/>
            <person name="Yadav J.S."/>
            <person name="Pangilinan J."/>
            <person name="Larsson K.H."/>
            <person name="Matsuura K."/>
            <person name="Barry K."/>
            <person name="Labutti K."/>
            <person name="Kuo R."/>
            <person name="Ohm R.A."/>
            <person name="Bhattacharya S.S."/>
            <person name="Shirouzu T."/>
            <person name="Yoshinaga Y."/>
            <person name="Martin F.M."/>
            <person name="Grigoriev I.V."/>
            <person name="Hibbett D.S."/>
        </authorList>
    </citation>
    <scope>NUCLEOTIDE SEQUENCE [LARGE SCALE GENOMIC DNA]</scope>
    <source>
        <strain evidence="6 7">CBS 109695</strain>
    </source>
</reference>